<keyword evidence="4" id="KW-0808">Transferase</keyword>
<comment type="caution">
    <text evidence="11">The sequence shown here is derived from an EMBL/GenBank/DDBJ whole genome shotgun (WGS) entry which is preliminary data.</text>
</comment>
<dbReference type="RefSeq" id="WP_306988327.1">
    <property type="nucleotide sequence ID" value="NZ_JAUSUT010000001.1"/>
</dbReference>
<name>A0ABU0EMP2_9PSEU</name>
<organism evidence="11 12">
    <name type="scientific">Amycolatopsis thermophila</name>
    <dbReference type="NCBI Taxonomy" id="206084"/>
    <lineage>
        <taxon>Bacteria</taxon>
        <taxon>Bacillati</taxon>
        <taxon>Actinomycetota</taxon>
        <taxon>Actinomycetes</taxon>
        <taxon>Pseudonocardiales</taxon>
        <taxon>Pseudonocardiaceae</taxon>
        <taxon>Amycolatopsis</taxon>
    </lineage>
</organism>
<dbReference type="InterPro" id="IPR003594">
    <property type="entry name" value="HATPase_dom"/>
</dbReference>
<dbReference type="Pfam" id="PF08376">
    <property type="entry name" value="NIT"/>
    <property type="match status" value="1"/>
</dbReference>
<evidence type="ECO:0000313" key="12">
    <source>
        <dbReference type="Proteomes" id="UP001229651"/>
    </source>
</evidence>
<feature type="domain" description="Histidine kinase" evidence="10">
    <location>
        <begin position="535"/>
        <end position="640"/>
    </location>
</feature>
<keyword evidence="6 11" id="KW-0418">Kinase</keyword>
<dbReference type="SMART" id="SM00387">
    <property type="entry name" value="HATPase_c"/>
    <property type="match status" value="1"/>
</dbReference>
<evidence type="ECO:0000256" key="5">
    <source>
        <dbReference type="ARBA" id="ARBA00022692"/>
    </source>
</evidence>
<dbReference type="Gene3D" id="3.30.565.10">
    <property type="entry name" value="Histidine kinase-like ATPase, C-terminal domain"/>
    <property type="match status" value="1"/>
</dbReference>
<keyword evidence="9" id="KW-0472">Membrane</keyword>
<dbReference type="Pfam" id="PF02518">
    <property type="entry name" value="HATPase_c"/>
    <property type="match status" value="1"/>
</dbReference>
<evidence type="ECO:0000256" key="7">
    <source>
        <dbReference type="ARBA" id="ARBA00022989"/>
    </source>
</evidence>
<sequence length="761" mass="80028">MSERREEPARISPEPGLLDRLRPRSVRAKIVALLMVPVVSLMVLWGLAAVSAVQSAWNQRQIEQLDAHLTGPVSDLVAGLQAERAAAASYLAGTGDLPALQQRHAQTSTALATLQDGITQVTADLTGRAPELNRRLADVLAEVPRLGDGQDALTARQADWRATFDAFSAAIDKAFAAQVALADVRGIAAARAVPSLGRVGDMLARQDAAAQAAAAGRSTADIHRTFTDAVGGQRVLTAGLLSELPPAQLAAFDDVVTGDSARKLADLQNAAQTDTSGRALATAVTSGQWAAAVNQVTRDLAAVRSGAVTSASAEADDAGTAALTESAITVLLGLAAVLVALLISVQIGRGLVIELVGLRDSALELANRRLPRAMRRLRAGEKIDVDADVPVVPPGEGEIGQVGAALNAVQRAALTAAAERAELLTGVSGVFVTLARRSQSLVHRQLSLLDTMERRTEEPAELEDLFRLDHLAARMRRHAEGLIIMSGAAPGRTWSKPVPLMNIVRAAVAEVEEFQRVEVHRMAEVAVQGTAVADLTHMIAELVENATAFSPPNTTVLVHGEAVGAGFVVEIEDRGLGMGAERLAEANRRIAEAHQLDLFDGEQLGFYVISRLAKRQGITVTLRRSAYGGTTAVVLLPTTLLTRADPAPAEGEVPAVRARKTPARPAPARDNGRHRPPPRPAAPPPPPEPGPPPAEPAPAPVDDDVTGGLPRRKRQAHLAPGLREASGTATREEAAPPWASPEEARATMSALQQGFTRGRNA</sequence>
<feature type="compositionally biased region" description="Pro residues" evidence="8">
    <location>
        <begin position="678"/>
        <end position="699"/>
    </location>
</feature>
<dbReference type="PROSITE" id="PS50109">
    <property type="entry name" value="HIS_KIN"/>
    <property type="match status" value="1"/>
</dbReference>
<evidence type="ECO:0000256" key="3">
    <source>
        <dbReference type="ARBA" id="ARBA00022553"/>
    </source>
</evidence>
<keyword evidence="7 9" id="KW-1133">Transmembrane helix</keyword>
<feature type="region of interest" description="Disordered" evidence="8">
    <location>
        <begin position="646"/>
        <end position="761"/>
    </location>
</feature>
<evidence type="ECO:0000256" key="8">
    <source>
        <dbReference type="SAM" id="MobiDB-lite"/>
    </source>
</evidence>
<keyword evidence="3" id="KW-0597">Phosphoprotein</keyword>
<evidence type="ECO:0000256" key="1">
    <source>
        <dbReference type="ARBA" id="ARBA00000085"/>
    </source>
</evidence>
<evidence type="ECO:0000256" key="2">
    <source>
        <dbReference type="ARBA" id="ARBA00012438"/>
    </source>
</evidence>
<comment type="catalytic activity">
    <reaction evidence="1">
        <text>ATP + protein L-histidine = ADP + protein N-phospho-L-histidine.</text>
        <dbReference type="EC" id="2.7.13.3"/>
    </reaction>
</comment>
<protein>
    <recommendedName>
        <fullName evidence="2">histidine kinase</fullName>
        <ecNumber evidence="2">2.7.13.3</ecNumber>
    </recommendedName>
</protein>
<evidence type="ECO:0000256" key="9">
    <source>
        <dbReference type="SAM" id="Phobius"/>
    </source>
</evidence>
<dbReference type="Proteomes" id="UP001229651">
    <property type="component" value="Unassembled WGS sequence"/>
</dbReference>
<dbReference type="EC" id="2.7.13.3" evidence="2"/>
<dbReference type="InterPro" id="IPR013587">
    <property type="entry name" value="Nitrate/nitrite_sensing"/>
</dbReference>
<gene>
    <name evidence="11" type="ORF">FB470_000458</name>
</gene>
<dbReference type="SUPFAM" id="SSF55874">
    <property type="entry name" value="ATPase domain of HSP90 chaperone/DNA topoisomerase II/histidine kinase"/>
    <property type="match status" value="1"/>
</dbReference>
<dbReference type="PANTHER" id="PTHR45436:SF5">
    <property type="entry name" value="SENSOR HISTIDINE KINASE TRCS"/>
    <property type="match status" value="1"/>
</dbReference>
<dbReference type="InterPro" id="IPR050428">
    <property type="entry name" value="TCS_sensor_his_kinase"/>
</dbReference>
<evidence type="ECO:0000313" key="11">
    <source>
        <dbReference type="EMBL" id="MDQ0376464.1"/>
    </source>
</evidence>
<dbReference type="EMBL" id="JAUSUT010000001">
    <property type="protein sequence ID" value="MDQ0376464.1"/>
    <property type="molecule type" value="Genomic_DNA"/>
</dbReference>
<dbReference type="InterPro" id="IPR036890">
    <property type="entry name" value="HATPase_C_sf"/>
</dbReference>
<dbReference type="GO" id="GO:0016301">
    <property type="term" value="F:kinase activity"/>
    <property type="evidence" value="ECO:0007669"/>
    <property type="project" value="UniProtKB-KW"/>
</dbReference>
<evidence type="ECO:0000259" key="10">
    <source>
        <dbReference type="PROSITE" id="PS50109"/>
    </source>
</evidence>
<feature type="transmembrane region" description="Helical" evidence="9">
    <location>
        <begin position="30"/>
        <end position="53"/>
    </location>
</feature>
<evidence type="ECO:0000256" key="4">
    <source>
        <dbReference type="ARBA" id="ARBA00022679"/>
    </source>
</evidence>
<dbReference type="InterPro" id="IPR005467">
    <property type="entry name" value="His_kinase_dom"/>
</dbReference>
<reference evidence="11 12" key="1">
    <citation type="submission" date="2023-07" db="EMBL/GenBank/DDBJ databases">
        <title>Sequencing the genomes of 1000 actinobacteria strains.</title>
        <authorList>
            <person name="Klenk H.-P."/>
        </authorList>
    </citation>
    <scope>NUCLEOTIDE SEQUENCE [LARGE SCALE GENOMIC DNA]</scope>
    <source>
        <strain evidence="11 12">DSM 45805</strain>
    </source>
</reference>
<evidence type="ECO:0000256" key="6">
    <source>
        <dbReference type="ARBA" id="ARBA00022777"/>
    </source>
</evidence>
<accession>A0ABU0EMP2</accession>
<keyword evidence="5 9" id="KW-0812">Transmembrane</keyword>
<proteinExistence type="predicted"/>
<keyword evidence="12" id="KW-1185">Reference proteome</keyword>
<dbReference type="PANTHER" id="PTHR45436">
    <property type="entry name" value="SENSOR HISTIDINE KINASE YKOH"/>
    <property type="match status" value="1"/>
</dbReference>